<dbReference type="AlphaFoldDB" id="A0A4Y8UL30"/>
<reference evidence="1 2" key="1">
    <citation type="submission" date="2019-03" db="EMBL/GenBank/DDBJ databases">
        <title>Draft genome of Gammaproteobacteria bacterium LSUCC0057, a member of the SAR92 clade.</title>
        <authorList>
            <person name="Lanclos V.C."/>
            <person name="Doiron C."/>
            <person name="Henson M.W."/>
            <person name="Thrash J.C."/>
        </authorList>
    </citation>
    <scope>NUCLEOTIDE SEQUENCE [LARGE SCALE GENOMIC DNA]</scope>
    <source>
        <strain evidence="1 2">LSUCC0057</strain>
    </source>
</reference>
<keyword evidence="2" id="KW-1185">Reference proteome</keyword>
<evidence type="ECO:0000313" key="1">
    <source>
        <dbReference type="EMBL" id="TFH67993.1"/>
    </source>
</evidence>
<name>A0A4Y8UL30_9GAMM</name>
<accession>A0A4Y8UL30</accession>
<organism evidence="1 2">
    <name type="scientific">Gammaproteobacteria bacterium LSUCC0057</name>
    <dbReference type="NCBI Taxonomy" id="2559237"/>
    <lineage>
        <taxon>Bacteria</taxon>
        <taxon>Pseudomonadati</taxon>
        <taxon>Pseudomonadota</taxon>
        <taxon>Gammaproteobacteria</taxon>
        <taxon>Cellvibrionales</taxon>
        <taxon>Porticoccaceae</taxon>
        <taxon>SAR92 clade</taxon>
    </lineage>
</organism>
<dbReference type="EMBL" id="SPIA01000002">
    <property type="protein sequence ID" value="TFH67993.1"/>
    <property type="molecule type" value="Genomic_DNA"/>
</dbReference>
<dbReference type="OrthoDB" id="5740699at2"/>
<proteinExistence type="predicted"/>
<evidence type="ECO:0000313" key="2">
    <source>
        <dbReference type="Proteomes" id="UP000298133"/>
    </source>
</evidence>
<gene>
    <name evidence="1" type="ORF">E3W66_07045</name>
</gene>
<dbReference type="Proteomes" id="UP000298133">
    <property type="component" value="Unassembled WGS sequence"/>
</dbReference>
<sequence length="90" mass="10235">MVAYLLKNIANAYLDKSGEWQTDAPRAAVAQFRHRDEALNLLVELNAKYPDLRAAVIEVQLDDKQRPIFIDDQQPARNHDCIASRFAEPA</sequence>
<protein>
    <submittedName>
        <fullName evidence="1">Uncharacterized protein</fullName>
    </submittedName>
</protein>
<comment type="caution">
    <text evidence="1">The sequence shown here is derived from an EMBL/GenBank/DDBJ whole genome shotgun (WGS) entry which is preliminary data.</text>
</comment>